<dbReference type="InterPro" id="IPR038371">
    <property type="entry name" value="Cu_polyphenol_OxRdtase_sf"/>
</dbReference>
<evidence type="ECO:0000256" key="4">
    <source>
        <dbReference type="ARBA" id="ARBA00022723"/>
    </source>
</evidence>
<evidence type="ECO:0000256" key="8">
    <source>
        <dbReference type="ARBA" id="ARBA00048968"/>
    </source>
</evidence>
<dbReference type="AlphaFoldDB" id="H9UKA3"/>
<keyword evidence="5" id="KW-0378">Hydrolase</keyword>
<dbReference type="SUPFAM" id="SSF64438">
    <property type="entry name" value="CNF1/YfiH-like putative cysteine hydrolases"/>
    <property type="match status" value="1"/>
</dbReference>
<evidence type="ECO:0000256" key="7">
    <source>
        <dbReference type="ARBA" id="ARBA00047989"/>
    </source>
</evidence>
<comment type="similarity">
    <text evidence="2">Belongs to the purine nucleoside phosphorylase YfiH/LACC1 family.</text>
</comment>
<evidence type="ECO:0000313" key="10">
    <source>
        <dbReference type="EMBL" id="AFG37946.1"/>
    </source>
</evidence>
<evidence type="ECO:0000256" key="1">
    <source>
        <dbReference type="ARBA" id="ARBA00000553"/>
    </source>
</evidence>
<dbReference type="GO" id="GO:0017061">
    <property type="term" value="F:S-methyl-5-thioadenosine phosphorylase activity"/>
    <property type="evidence" value="ECO:0007669"/>
    <property type="project" value="UniProtKB-EC"/>
</dbReference>
<evidence type="ECO:0000313" key="11">
    <source>
        <dbReference type="Proteomes" id="UP000007383"/>
    </source>
</evidence>
<reference evidence="11" key="1">
    <citation type="journal article" date="2013" name="Stand. Genomic Sci.">
        <title>Complete genome sequence of the halophilic bacterium Spirochaeta africana type strain (Z-7692(T)) from the alkaline Lake Magadi in the East African Rift.</title>
        <authorList>
            <person name="Liolos K."/>
            <person name="Abt B."/>
            <person name="Scheuner C."/>
            <person name="Teshima H."/>
            <person name="Held B."/>
            <person name="Lapidus A."/>
            <person name="Nolan M."/>
            <person name="Lucas S."/>
            <person name="Deshpande S."/>
            <person name="Cheng J.F."/>
            <person name="Tapia R."/>
            <person name="Goodwin L.A."/>
            <person name="Pitluck S."/>
            <person name="Pagani I."/>
            <person name="Ivanova N."/>
            <person name="Mavromatis K."/>
            <person name="Mikhailova N."/>
            <person name="Huntemann M."/>
            <person name="Pati A."/>
            <person name="Chen A."/>
            <person name="Palaniappan K."/>
            <person name="Land M."/>
            <person name="Rohde M."/>
            <person name="Tindall B.J."/>
            <person name="Detter J.C."/>
            <person name="Goker M."/>
            <person name="Bristow J."/>
            <person name="Eisen J.A."/>
            <person name="Markowitz V."/>
            <person name="Hugenholtz P."/>
            <person name="Woyke T."/>
            <person name="Klenk H.P."/>
            <person name="Kyrpides N.C."/>
        </authorList>
    </citation>
    <scope>NUCLEOTIDE SEQUENCE</scope>
    <source>
        <strain evidence="11">ATCC 700263 / DSM 8902 / Z-7692</strain>
    </source>
</reference>
<keyword evidence="4" id="KW-0479">Metal-binding</keyword>
<comment type="catalytic activity">
    <reaction evidence="9">
        <text>S-methyl-5'-thioadenosine + phosphate = 5-(methylsulfanyl)-alpha-D-ribose 1-phosphate + adenine</text>
        <dbReference type="Rhea" id="RHEA:11852"/>
        <dbReference type="ChEBI" id="CHEBI:16708"/>
        <dbReference type="ChEBI" id="CHEBI:17509"/>
        <dbReference type="ChEBI" id="CHEBI:43474"/>
        <dbReference type="ChEBI" id="CHEBI:58533"/>
        <dbReference type="EC" id="2.4.2.28"/>
    </reaction>
    <physiologicalReaction direction="left-to-right" evidence="9">
        <dbReference type="Rhea" id="RHEA:11853"/>
    </physiologicalReaction>
</comment>
<evidence type="ECO:0000256" key="9">
    <source>
        <dbReference type="ARBA" id="ARBA00049893"/>
    </source>
</evidence>
<dbReference type="PANTHER" id="PTHR30616:SF2">
    <property type="entry name" value="PURINE NUCLEOSIDE PHOSPHORYLASE LACC1"/>
    <property type="match status" value="1"/>
</dbReference>
<organism evidence="10 11">
    <name type="scientific">Spirochaeta africana (strain ATCC 700263 / DSM 8902 / Z-7692)</name>
    <dbReference type="NCBI Taxonomy" id="889378"/>
    <lineage>
        <taxon>Bacteria</taxon>
        <taxon>Pseudomonadati</taxon>
        <taxon>Spirochaetota</taxon>
        <taxon>Spirochaetia</taxon>
        <taxon>Spirochaetales</taxon>
        <taxon>Spirochaetaceae</taxon>
        <taxon>Spirochaeta</taxon>
    </lineage>
</organism>
<name>H9UKA3_SPIAZ</name>
<evidence type="ECO:0000256" key="2">
    <source>
        <dbReference type="ARBA" id="ARBA00007353"/>
    </source>
</evidence>
<dbReference type="Proteomes" id="UP000007383">
    <property type="component" value="Chromosome"/>
</dbReference>
<dbReference type="PANTHER" id="PTHR30616">
    <property type="entry name" value="UNCHARACTERIZED PROTEIN YFIH"/>
    <property type="match status" value="1"/>
</dbReference>
<comment type="catalytic activity">
    <reaction evidence="8">
        <text>adenosine + phosphate = alpha-D-ribose 1-phosphate + adenine</text>
        <dbReference type="Rhea" id="RHEA:27642"/>
        <dbReference type="ChEBI" id="CHEBI:16335"/>
        <dbReference type="ChEBI" id="CHEBI:16708"/>
        <dbReference type="ChEBI" id="CHEBI:43474"/>
        <dbReference type="ChEBI" id="CHEBI:57720"/>
        <dbReference type="EC" id="2.4.2.1"/>
    </reaction>
    <physiologicalReaction direction="left-to-right" evidence="8">
        <dbReference type="Rhea" id="RHEA:27643"/>
    </physiologicalReaction>
</comment>
<comment type="catalytic activity">
    <reaction evidence="1">
        <text>inosine + phosphate = alpha-D-ribose 1-phosphate + hypoxanthine</text>
        <dbReference type="Rhea" id="RHEA:27646"/>
        <dbReference type="ChEBI" id="CHEBI:17368"/>
        <dbReference type="ChEBI" id="CHEBI:17596"/>
        <dbReference type="ChEBI" id="CHEBI:43474"/>
        <dbReference type="ChEBI" id="CHEBI:57720"/>
        <dbReference type="EC" id="2.4.2.1"/>
    </reaction>
    <physiologicalReaction direction="left-to-right" evidence="1">
        <dbReference type="Rhea" id="RHEA:27647"/>
    </physiologicalReaction>
</comment>
<dbReference type="eggNOG" id="COG1496">
    <property type="taxonomic scope" value="Bacteria"/>
</dbReference>
<proteinExistence type="inferred from homology"/>
<evidence type="ECO:0000256" key="6">
    <source>
        <dbReference type="ARBA" id="ARBA00022833"/>
    </source>
</evidence>
<comment type="catalytic activity">
    <reaction evidence="7">
        <text>adenosine + H2O + H(+) = inosine + NH4(+)</text>
        <dbReference type="Rhea" id="RHEA:24408"/>
        <dbReference type="ChEBI" id="CHEBI:15377"/>
        <dbReference type="ChEBI" id="CHEBI:15378"/>
        <dbReference type="ChEBI" id="CHEBI:16335"/>
        <dbReference type="ChEBI" id="CHEBI:17596"/>
        <dbReference type="ChEBI" id="CHEBI:28938"/>
        <dbReference type="EC" id="3.5.4.4"/>
    </reaction>
    <physiologicalReaction direction="left-to-right" evidence="7">
        <dbReference type="Rhea" id="RHEA:24409"/>
    </physiologicalReaction>
</comment>
<dbReference type="KEGG" id="sfc:Spiaf_1892"/>
<keyword evidence="3" id="KW-0808">Transferase</keyword>
<keyword evidence="6" id="KW-0862">Zinc</keyword>
<gene>
    <name evidence="10" type="ordered locus">Spiaf_1892</name>
</gene>
<keyword evidence="11" id="KW-1185">Reference proteome</keyword>
<dbReference type="CDD" id="cd16833">
    <property type="entry name" value="YfiH"/>
    <property type="match status" value="1"/>
</dbReference>
<evidence type="ECO:0000256" key="5">
    <source>
        <dbReference type="ARBA" id="ARBA00022801"/>
    </source>
</evidence>
<dbReference type="InterPro" id="IPR011324">
    <property type="entry name" value="Cytotoxic_necrot_fac-like_cat"/>
</dbReference>
<evidence type="ECO:0000256" key="3">
    <source>
        <dbReference type="ARBA" id="ARBA00022679"/>
    </source>
</evidence>
<dbReference type="GO" id="GO:0016787">
    <property type="term" value="F:hydrolase activity"/>
    <property type="evidence" value="ECO:0007669"/>
    <property type="project" value="UniProtKB-KW"/>
</dbReference>
<dbReference type="EMBL" id="CP003282">
    <property type="protein sequence ID" value="AFG37946.1"/>
    <property type="molecule type" value="Genomic_DNA"/>
</dbReference>
<dbReference type="STRING" id="889378.Spiaf_1892"/>
<protein>
    <recommendedName>
        <fullName evidence="12">Purine nucleoside phosphorylase</fullName>
    </recommendedName>
</protein>
<dbReference type="HOGENOM" id="CLU_065784_0_2_12"/>
<dbReference type="GO" id="GO:0005507">
    <property type="term" value="F:copper ion binding"/>
    <property type="evidence" value="ECO:0007669"/>
    <property type="project" value="TreeGrafter"/>
</dbReference>
<dbReference type="Pfam" id="PF02578">
    <property type="entry name" value="Cu-oxidase_4"/>
    <property type="match status" value="1"/>
</dbReference>
<accession>H9UKA3</accession>
<dbReference type="Gene3D" id="3.60.140.10">
    <property type="entry name" value="CNF1/YfiH-like putative cysteine hydrolases"/>
    <property type="match status" value="1"/>
</dbReference>
<evidence type="ECO:0008006" key="12">
    <source>
        <dbReference type="Google" id="ProtNLM"/>
    </source>
</evidence>
<sequence>MFGVDVQYRSLTTAAPAARLEFPAAFYLTLAAEGDMGPAGDDDHPVRAAVLQRLGIAPGECVLVQQQHTRQVVTLDDAQGSDCIADGIVVLGPGCAAVTVADCMPIGVYEHGSGFWAILHSGRRGTGILTTAIGEIRRRIASSGRFTVTFGPCIGTARYQVDSRTAGDFAREWGDRCVVETPGGTAIDLRAANLGIAEELGVETAYVYRDCTYEHPELGSYRAEGSGNFRRMLALIQKD</sequence>
<dbReference type="InterPro" id="IPR003730">
    <property type="entry name" value="Cu_polyphenol_OxRdtase"/>
</dbReference>
<dbReference type="PATRIC" id="fig|889378.3.peg.1881"/>